<accession>A0A6P8X315</accession>
<organism evidence="2 3">
    <name type="scientific">Drosophila albomicans</name>
    <name type="common">Fruit fly</name>
    <dbReference type="NCBI Taxonomy" id="7291"/>
    <lineage>
        <taxon>Eukaryota</taxon>
        <taxon>Metazoa</taxon>
        <taxon>Ecdysozoa</taxon>
        <taxon>Arthropoda</taxon>
        <taxon>Hexapoda</taxon>
        <taxon>Insecta</taxon>
        <taxon>Pterygota</taxon>
        <taxon>Neoptera</taxon>
        <taxon>Endopterygota</taxon>
        <taxon>Diptera</taxon>
        <taxon>Brachycera</taxon>
        <taxon>Muscomorpha</taxon>
        <taxon>Ephydroidea</taxon>
        <taxon>Drosophilidae</taxon>
        <taxon>Drosophila</taxon>
    </lineage>
</organism>
<dbReference type="AlphaFoldDB" id="A0A6P8X315"/>
<evidence type="ECO:0000256" key="1">
    <source>
        <dbReference type="SAM" id="MobiDB-lite"/>
    </source>
</evidence>
<evidence type="ECO:0000313" key="2">
    <source>
        <dbReference type="Proteomes" id="UP000515160"/>
    </source>
</evidence>
<keyword evidence="2" id="KW-1185">Reference proteome</keyword>
<dbReference type="OrthoDB" id="7372677at2759"/>
<gene>
    <name evidence="3" type="primary">LOC117568808</name>
</gene>
<protein>
    <submittedName>
        <fullName evidence="3">Uncharacterized protein LOC117568808</fullName>
    </submittedName>
</protein>
<feature type="compositionally biased region" description="Polar residues" evidence="1">
    <location>
        <begin position="52"/>
        <end position="68"/>
    </location>
</feature>
<feature type="compositionally biased region" description="Low complexity" evidence="1">
    <location>
        <begin position="69"/>
        <end position="78"/>
    </location>
</feature>
<feature type="region of interest" description="Disordered" evidence="1">
    <location>
        <begin position="51"/>
        <end position="78"/>
    </location>
</feature>
<dbReference type="Proteomes" id="UP000515160">
    <property type="component" value="Chromosome 3"/>
</dbReference>
<dbReference type="GeneID" id="117568808"/>
<name>A0A6P8X315_DROAB</name>
<proteinExistence type="predicted"/>
<evidence type="ECO:0000313" key="3">
    <source>
        <dbReference type="RefSeq" id="XP_034105560.1"/>
    </source>
</evidence>
<reference evidence="3" key="1">
    <citation type="submission" date="2025-08" db="UniProtKB">
        <authorList>
            <consortium name="RefSeq"/>
        </authorList>
    </citation>
    <scope>IDENTIFICATION</scope>
    <source>
        <strain evidence="3">15112-1751.03</strain>
        <tissue evidence="3">Whole Adult</tissue>
    </source>
</reference>
<sequence>MPVLENIEAMTVNTSPAPVADMDDPHQAQPVREITQTDHLNKRLLKSLLDSMKSNATDAQENSTPTEANNDNNNDFDD</sequence>
<dbReference type="RefSeq" id="XP_034105560.1">
    <property type="nucleotide sequence ID" value="XM_034249669.2"/>
</dbReference>